<gene>
    <name evidence="1" type="primary">g718</name>
    <name evidence="1" type="ORF">NpPPO83_00000718</name>
</gene>
<evidence type="ECO:0000313" key="1">
    <source>
        <dbReference type="EMBL" id="GME22813.1"/>
    </source>
</evidence>
<dbReference type="Proteomes" id="UP001165186">
    <property type="component" value="Unassembled WGS sequence"/>
</dbReference>
<keyword evidence="2" id="KW-1185">Reference proteome</keyword>
<reference evidence="1" key="1">
    <citation type="submission" date="2024-09" db="EMBL/GenBank/DDBJ databases">
        <title>Draft Genome Sequences of Neofusicoccum parvum.</title>
        <authorList>
            <person name="Ashida A."/>
            <person name="Camagna M."/>
            <person name="Tanaka A."/>
            <person name="Takemoto D."/>
        </authorList>
    </citation>
    <scope>NUCLEOTIDE SEQUENCE</scope>
    <source>
        <strain evidence="1">PPO83</strain>
    </source>
</reference>
<protein>
    <submittedName>
        <fullName evidence="1">Uncharacterized protein</fullName>
    </submittedName>
</protein>
<organism evidence="1 2">
    <name type="scientific">Neofusicoccum parvum</name>
    <dbReference type="NCBI Taxonomy" id="310453"/>
    <lineage>
        <taxon>Eukaryota</taxon>
        <taxon>Fungi</taxon>
        <taxon>Dikarya</taxon>
        <taxon>Ascomycota</taxon>
        <taxon>Pezizomycotina</taxon>
        <taxon>Dothideomycetes</taxon>
        <taxon>Dothideomycetes incertae sedis</taxon>
        <taxon>Botryosphaeriales</taxon>
        <taxon>Botryosphaeriaceae</taxon>
        <taxon>Neofusicoccum</taxon>
    </lineage>
</organism>
<proteinExistence type="predicted"/>
<comment type="caution">
    <text evidence="1">The sequence shown here is derived from an EMBL/GenBank/DDBJ whole genome shotgun (WGS) entry which is preliminary data.</text>
</comment>
<evidence type="ECO:0000313" key="2">
    <source>
        <dbReference type="Proteomes" id="UP001165186"/>
    </source>
</evidence>
<dbReference type="EMBL" id="BSXG01000004">
    <property type="protein sequence ID" value="GME22813.1"/>
    <property type="molecule type" value="Genomic_DNA"/>
</dbReference>
<accession>A0ACB5RQL4</accession>
<name>A0ACB5RQL4_9PEZI</name>
<sequence>MENDPVPPGVDERMGEYFRTGILNDIDAKYSDMQVQDRIGRTYRLHKSVVCSKSEFFANCFKHGFKEAKANTIELTGDHPAIVKAALEYMYTGFYYGRECNENFVDRMHFHINVYGISEKYQIDGLKDRALQCFDSLVVLDKDCWKPLEENFGNIVAAVYEKTCDSDNILRPCIISLACGRIEGALVQEVVKTKEFLAELDGLGYLAAFSKDMISLMLERERELKKEFFKMENCMVEDSRTNAYARFVARNVDTYRCPRCFSVVDLFMPHTPAQAAFTRYPCTDCLHRMSVEEWREHIEEADEDIEVVWDVVNGPDIQPMVQGSGAEETEDAAEDKVDEDTDGKLASMLADLERQALSGPDPEK</sequence>